<dbReference type="PIRSF" id="PIRSF000409">
    <property type="entry name" value="Ada"/>
    <property type="match status" value="1"/>
</dbReference>
<dbReference type="SUPFAM" id="SSF46767">
    <property type="entry name" value="Methylated DNA-protein cysteine methyltransferase, C-terminal domain"/>
    <property type="match status" value="1"/>
</dbReference>
<dbReference type="PROSITE" id="PS01124">
    <property type="entry name" value="HTH_ARAC_FAMILY_2"/>
    <property type="match status" value="1"/>
</dbReference>
<dbReference type="GO" id="GO:0006281">
    <property type="term" value="P:DNA repair"/>
    <property type="evidence" value="ECO:0007669"/>
    <property type="project" value="UniProtKB-KW"/>
</dbReference>
<dbReference type="CDD" id="cd06445">
    <property type="entry name" value="ATase"/>
    <property type="match status" value="1"/>
</dbReference>
<dbReference type="Gene3D" id="1.10.10.10">
    <property type="entry name" value="Winged helix-like DNA-binding domain superfamily/Winged helix DNA-binding domain"/>
    <property type="match status" value="1"/>
</dbReference>
<dbReference type="Pfam" id="PF12833">
    <property type="entry name" value="HTH_18"/>
    <property type="match status" value="1"/>
</dbReference>
<evidence type="ECO:0000259" key="14">
    <source>
        <dbReference type="PROSITE" id="PS01124"/>
    </source>
</evidence>
<dbReference type="NCBIfam" id="TIGR00589">
    <property type="entry name" value="ogt"/>
    <property type="match status" value="1"/>
</dbReference>
<dbReference type="GO" id="GO:0008270">
    <property type="term" value="F:zinc ion binding"/>
    <property type="evidence" value="ECO:0007669"/>
    <property type="project" value="InterPro"/>
</dbReference>
<feature type="binding site" evidence="13">
    <location>
        <position position="78"/>
    </location>
    <ligand>
        <name>Zn(2+)</name>
        <dbReference type="ChEBI" id="CHEBI:29105"/>
    </ligand>
</feature>
<evidence type="ECO:0000313" key="16">
    <source>
        <dbReference type="Proteomes" id="UP000050501"/>
    </source>
</evidence>
<evidence type="ECO:0000256" key="12">
    <source>
        <dbReference type="PIRSR" id="PIRSR000409-1"/>
    </source>
</evidence>
<dbReference type="SUPFAM" id="SSF53155">
    <property type="entry name" value="Methylated DNA-protein cysteine methyltransferase domain"/>
    <property type="match status" value="1"/>
</dbReference>
<keyword evidence="9" id="KW-0804">Transcription</keyword>
<reference evidence="15 16" key="1">
    <citation type="submission" date="2015-07" db="EMBL/GenBank/DDBJ databases">
        <title>Genome sequence of Levilinea saccharolytica DSM 16555.</title>
        <authorList>
            <person name="Hemp J."/>
            <person name="Ward L.M."/>
            <person name="Pace L.A."/>
            <person name="Fischer W.W."/>
        </authorList>
    </citation>
    <scope>NUCLEOTIDE SEQUENCE [LARGE SCALE GENOMIC DNA]</scope>
    <source>
        <strain evidence="15 16">KIBI-1</strain>
    </source>
</reference>
<organism evidence="15 16">
    <name type="scientific">Levilinea saccharolytica</name>
    <dbReference type="NCBI Taxonomy" id="229921"/>
    <lineage>
        <taxon>Bacteria</taxon>
        <taxon>Bacillati</taxon>
        <taxon>Chloroflexota</taxon>
        <taxon>Anaerolineae</taxon>
        <taxon>Anaerolineales</taxon>
        <taxon>Anaerolineaceae</taxon>
        <taxon>Levilinea</taxon>
    </lineage>
</organism>
<dbReference type="Gene3D" id="3.40.10.10">
    <property type="entry name" value="DNA Methylphosphotriester Repair Domain"/>
    <property type="match status" value="1"/>
</dbReference>
<evidence type="ECO:0000256" key="8">
    <source>
        <dbReference type="ARBA" id="ARBA00023159"/>
    </source>
</evidence>
<dbReference type="SMART" id="SM00342">
    <property type="entry name" value="HTH_ARAC"/>
    <property type="match status" value="1"/>
</dbReference>
<proteinExistence type="inferred from homology"/>
<dbReference type="InterPro" id="IPR001497">
    <property type="entry name" value="MethylDNA_cys_MeTrfase_AS"/>
</dbReference>
<comment type="catalytic activity">
    <reaction evidence="11">
        <text>a 6-O-methyl-2'-deoxyguanosine in DNA + L-cysteinyl-[protein] = S-methyl-L-cysteinyl-[protein] + a 2'-deoxyguanosine in DNA</text>
        <dbReference type="Rhea" id="RHEA:24000"/>
        <dbReference type="Rhea" id="RHEA-COMP:10131"/>
        <dbReference type="Rhea" id="RHEA-COMP:10132"/>
        <dbReference type="Rhea" id="RHEA-COMP:11367"/>
        <dbReference type="Rhea" id="RHEA-COMP:11368"/>
        <dbReference type="ChEBI" id="CHEBI:29950"/>
        <dbReference type="ChEBI" id="CHEBI:82612"/>
        <dbReference type="ChEBI" id="CHEBI:85445"/>
        <dbReference type="ChEBI" id="CHEBI:85448"/>
        <dbReference type="EC" id="2.1.1.63"/>
    </reaction>
</comment>
<keyword evidence="7" id="KW-0805">Transcription regulation</keyword>
<dbReference type="EC" id="2.1.1.63" evidence="3"/>
<keyword evidence="4 15" id="KW-0489">Methyltransferase</keyword>
<evidence type="ECO:0000256" key="2">
    <source>
        <dbReference type="ARBA" id="ARBA00008711"/>
    </source>
</evidence>
<evidence type="ECO:0000256" key="6">
    <source>
        <dbReference type="ARBA" id="ARBA00022763"/>
    </source>
</evidence>
<comment type="cofactor">
    <cofactor evidence="13">
        <name>Zn(2+)</name>
        <dbReference type="ChEBI" id="CHEBI:29105"/>
    </cofactor>
    <text evidence="13">Binds 1 zinc ion per subunit.</text>
</comment>
<dbReference type="EMBL" id="LGCM01000014">
    <property type="protein sequence ID" value="KPL89896.1"/>
    <property type="molecule type" value="Genomic_DNA"/>
</dbReference>
<dbReference type="InterPro" id="IPR008332">
    <property type="entry name" value="MethylG_MeTrfase_N"/>
</dbReference>
<feature type="binding site" evidence="13">
    <location>
        <position position="48"/>
    </location>
    <ligand>
        <name>Zn(2+)</name>
        <dbReference type="ChEBI" id="CHEBI:29105"/>
    </ligand>
</feature>
<gene>
    <name evidence="15" type="ORF">ADN01_03200</name>
</gene>
<feature type="active site" description="Nucleophile; methyl group acceptor from either O6-methylguanine or O4-methylthymine" evidence="12">
    <location>
        <position position="328"/>
    </location>
</feature>
<dbReference type="InterPro" id="IPR036631">
    <property type="entry name" value="MGMT_N_sf"/>
</dbReference>
<dbReference type="GO" id="GO:0043565">
    <property type="term" value="F:sequence-specific DNA binding"/>
    <property type="evidence" value="ECO:0007669"/>
    <property type="project" value="InterPro"/>
</dbReference>
<keyword evidence="16" id="KW-1185">Reference proteome</keyword>
<keyword evidence="10" id="KW-0234">DNA repair</keyword>
<evidence type="ECO:0000256" key="11">
    <source>
        <dbReference type="ARBA" id="ARBA00049348"/>
    </source>
</evidence>
<dbReference type="InterPro" id="IPR014048">
    <property type="entry name" value="MethylDNA_cys_MeTrfase_DNA-bd"/>
</dbReference>
<dbReference type="Proteomes" id="UP000050501">
    <property type="component" value="Unassembled WGS sequence"/>
</dbReference>
<dbReference type="PATRIC" id="fig|229921.5.peg.3020"/>
<dbReference type="RefSeq" id="WP_062416936.1">
    <property type="nucleotide sequence ID" value="NZ_LGCM01000014.1"/>
</dbReference>
<dbReference type="InterPro" id="IPR035451">
    <property type="entry name" value="Ada-like_dom_sf"/>
</dbReference>
<evidence type="ECO:0000256" key="7">
    <source>
        <dbReference type="ARBA" id="ARBA00023015"/>
    </source>
</evidence>
<keyword evidence="13" id="KW-0862">Zinc</keyword>
<dbReference type="STRING" id="229921.ADN01_03200"/>
<dbReference type="Gene3D" id="1.10.10.60">
    <property type="entry name" value="Homeodomain-like"/>
    <property type="match status" value="1"/>
</dbReference>
<dbReference type="PROSITE" id="PS00374">
    <property type="entry name" value="MGMT"/>
    <property type="match status" value="1"/>
</dbReference>
<comment type="caution">
    <text evidence="15">The sequence shown here is derived from an EMBL/GenBank/DDBJ whole genome shotgun (WGS) entry which is preliminary data.</text>
</comment>
<dbReference type="GO" id="GO:0003700">
    <property type="term" value="F:DNA-binding transcription factor activity"/>
    <property type="evidence" value="ECO:0007669"/>
    <property type="project" value="InterPro"/>
</dbReference>
<keyword evidence="8" id="KW-0010">Activator</keyword>
<dbReference type="GO" id="GO:0032259">
    <property type="term" value="P:methylation"/>
    <property type="evidence" value="ECO:0007669"/>
    <property type="project" value="UniProtKB-KW"/>
</dbReference>
<evidence type="ECO:0000256" key="3">
    <source>
        <dbReference type="ARBA" id="ARBA00011918"/>
    </source>
</evidence>
<dbReference type="SUPFAM" id="SSF57884">
    <property type="entry name" value="Ada DNA repair protein, N-terminal domain (N-Ada 10)"/>
    <property type="match status" value="1"/>
</dbReference>
<sequence>MMNATPETEMLTLSPDTCWEAVQNRDARLDGRLYYGVSTTGVYCRPSCPSRLPRRDHVRFFGSPQAAEQAGFRPCKRCQPQLPQSFSPALALIQDACRTLEEAERSPSLMQLAEAAGMSPYHFQRLFKKHVGISPKQYFLQKRGERLRGALTAGTTVTEAMYAAGYGSSAPLYTQSAAELGMRPTQYQHGGSGQQIQYAVAASFLGWVLVARTAAGICAIDFGSDPAALEAALRARFPQAEQVSADAEFEGWVRQVLTFLEEPAGGLHLPLDIRGTAFQRRVWAALQDIPAGQTATYGQVAQRLGSPKAVRAVAQACGANTLAVAIPCHRVVAAGGQLGGYRWGVERKRQLLEREARPSE</sequence>
<dbReference type="PANTHER" id="PTHR10815:SF14">
    <property type="entry name" value="BIFUNCTIONAL TRANSCRIPTIONAL ACTIVATOR_DNA REPAIR ENZYME ADA"/>
    <property type="match status" value="1"/>
</dbReference>
<feature type="binding site" evidence="13">
    <location>
        <position position="44"/>
    </location>
    <ligand>
        <name>Zn(2+)</name>
        <dbReference type="ChEBI" id="CHEBI:29105"/>
    </ligand>
</feature>
<comment type="similarity">
    <text evidence="2">Belongs to the MGMT family.</text>
</comment>
<dbReference type="NCBIfam" id="NF011964">
    <property type="entry name" value="PRK15435.1"/>
    <property type="match status" value="1"/>
</dbReference>
<keyword evidence="6" id="KW-0227">DNA damage</keyword>
<feature type="binding site" evidence="13">
    <location>
        <position position="75"/>
    </location>
    <ligand>
        <name>Zn(2+)</name>
        <dbReference type="ChEBI" id="CHEBI:29105"/>
    </ligand>
</feature>
<evidence type="ECO:0000256" key="13">
    <source>
        <dbReference type="PIRSR" id="PIRSR000409-3"/>
    </source>
</evidence>
<dbReference type="InterPro" id="IPR016221">
    <property type="entry name" value="Bifunct_regulatory_prot_Ada"/>
</dbReference>
<dbReference type="FunFam" id="1.10.10.10:FF:000214">
    <property type="entry name" value="Methylated-DNA--protein-cysteine methyltransferase"/>
    <property type="match status" value="1"/>
</dbReference>
<comment type="catalytic activity">
    <reaction evidence="1">
        <text>a 4-O-methyl-thymidine in DNA + L-cysteinyl-[protein] = a thymidine in DNA + S-methyl-L-cysteinyl-[protein]</text>
        <dbReference type="Rhea" id="RHEA:53428"/>
        <dbReference type="Rhea" id="RHEA-COMP:10131"/>
        <dbReference type="Rhea" id="RHEA-COMP:10132"/>
        <dbReference type="Rhea" id="RHEA-COMP:13555"/>
        <dbReference type="Rhea" id="RHEA-COMP:13556"/>
        <dbReference type="ChEBI" id="CHEBI:29950"/>
        <dbReference type="ChEBI" id="CHEBI:82612"/>
        <dbReference type="ChEBI" id="CHEBI:137386"/>
        <dbReference type="ChEBI" id="CHEBI:137387"/>
        <dbReference type="EC" id="2.1.1.63"/>
    </reaction>
</comment>
<dbReference type="GO" id="GO:0003908">
    <property type="term" value="F:methylated-DNA-[protein]-cysteine S-methyltransferase activity"/>
    <property type="evidence" value="ECO:0007669"/>
    <property type="project" value="UniProtKB-EC"/>
</dbReference>
<dbReference type="InterPro" id="IPR036388">
    <property type="entry name" value="WH-like_DNA-bd_sf"/>
</dbReference>
<evidence type="ECO:0000256" key="1">
    <source>
        <dbReference type="ARBA" id="ARBA00001286"/>
    </source>
</evidence>
<dbReference type="Pfam" id="PF02805">
    <property type="entry name" value="Ada_Zn_binding"/>
    <property type="match status" value="1"/>
</dbReference>
<evidence type="ECO:0000256" key="5">
    <source>
        <dbReference type="ARBA" id="ARBA00022679"/>
    </source>
</evidence>
<dbReference type="AlphaFoldDB" id="A0A0P6Y9W8"/>
<accession>A0A0P6Y9W8</accession>
<evidence type="ECO:0000256" key="10">
    <source>
        <dbReference type="ARBA" id="ARBA00023204"/>
    </source>
</evidence>
<dbReference type="InterPro" id="IPR036217">
    <property type="entry name" value="MethylDNA_cys_MeTrfase_DNAb"/>
</dbReference>
<dbReference type="PANTHER" id="PTHR10815">
    <property type="entry name" value="METHYLATED-DNA--PROTEIN-CYSTEINE METHYLTRANSFERASE"/>
    <property type="match status" value="1"/>
</dbReference>
<evidence type="ECO:0000256" key="4">
    <source>
        <dbReference type="ARBA" id="ARBA00022603"/>
    </source>
</evidence>
<feature type="domain" description="HTH araC/xylS-type" evidence="14">
    <location>
        <begin position="94"/>
        <end position="190"/>
    </location>
</feature>
<keyword evidence="5 15" id="KW-0808">Transferase</keyword>
<name>A0A0P6Y9W8_9CHLR</name>
<feature type="active site" description="Nucleophile; methyl group acceptor from methylphosphotriester" evidence="12">
    <location>
        <position position="44"/>
    </location>
</feature>
<dbReference type="SUPFAM" id="SSF46689">
    <property type="entry name" value="Homeodomain-like"/>
    <property type="match status" value="1"/>
</dbReference>
<dbReference type="InterPro" id="IPR009057">
    <property type="entry name" value="Homeodomain-like_sf"/>
</dbReference>
<dbReference type="InterPro" id="IPR004026">
    <property type="entry name" value="Ada_DNA_repair_Zn-bd"/>
</dbReference>
<evidence type="ECO:0000313" key="15">
    <source>
        <dbReference type="EMBL" id="KPL89896.1"/>
    </source>
</evidence>
<dbReference type="Pfam" id="PF01035">
    <property type="entry name" value="DNA_binding_1"/>
    <property type="match status" value="1"/>
</dbReference>
<dbReference type="InterPro" id="IPR018060">
    <property type="entry name" value="HTH_AraC"/>
</dbReference>
<keyword evidence="13" id="KW-0479">Metal-binding</keyword>
<dbReference type="Gene3D" id="3.30.160.70">
    <property type="entry name" value="Methylated DNA-protein cysteine methyltransferase domain"/>
    <property type="match status" value="1"/>
</dbReference>
<protein>
    <recommendedName>
        <fullName evidence="3">methylated-DNA--[protein]-cysteine S-methyltransferase</fullName>
        <ecNumber evidence="3">2.1.1.63</ecNumber>
    </recommendedName>
</protein>
<evidence type="ECO:0000256" key="9">
    <source>
        <dbReference type="ARBA" id="ARBA00023163"/>
    </source>
</evidence>
<dbReference type="Pfam" id="PF02870">
    <property type="entry name" value="Methyltransf_1N"/>
    <property type="match status" value="1"/>
</dbReference>